<evidence type="ECO:0000256" key="4">
    <source>
        <dbReference type="ARBA" id="ARBA00022679"/>
    </source>
</evidence>
<feature type="binding site" evidence="6">
    <location>
        <position position="99"/>
    </location>
    <ligand>
        <name>S-adenosyl-L-methionine</name>
        <dbReference type="ChEBI" id="CHEBI:59789"/>
    </ligand>
</feature>
<evidence type="ECO:0000313" key="7">
    <source>
        <dbReference type="EMBL" id="MCR2746079.1"/>
    </source>
</evidence>
<dbReference type="Gene3D" id="1.10.150.170">
    <property type="entry name" value="Putative methyltransferase TM0872, insert domain"/>
    <property type="match status" value="1"/>
</dbReference>
<dbReference type="SUPFAM" id="SSF81799">
    <property type="entry name" value="Putative methyltransferase TM0872, insert domain"/>
    <property type="match status" value="1"/>
</dbReference>
<keyword evidence="6" id="KW-0963">Cytoplasm</keyword>
<comment type="subcellular location">
    <subcellularLocation>
        <location evidence="6">Cytoplasm</location>
    </subcellularLocation>
</comment>
<reference evidence="7" key="1">
    <citation type="submission" date="2022-07" db="EMBL/GenBank/DDBJ databases">
        <authorList>
            <person name="Xamxidin M."/>
        </authorList>
    </citation>
    <scope>NUCLEOTIDE SEQUENCE</scope>
    <source>
        <strain evidence="7">YS8-69</strain>
    </source>
</reference>
<evidence type="ECO:0000256" key="6">
    <source>
        <dbReference type="HAMAP-Rule" id="MF_01007"/>
    </source>
</evidence>
<keyword evidence="4 6" id="KW-0808">Transferase</keyword>
<gene>
    <name evidence="6 7" type="primary">rsmH</name>
    <name evidence="7" type="ORF">NSP04_05420</name>
</gene>
<evidence type="ECO:0000256" key="5">
    <source>
        <dbReference type="ARBA" id="ARBA00022691"/>
    </source>
</evidence>
<feature type="binding site" evidence="6">
    <location>
        <position position="106"/>
    </location>
    <ligand>
        <name>S-adenosyl-L-methionine</name>
        <dbReference type="ChEBI" id="CHEBI:59789"/>
    </ligand>
</feature>
<evidence type="ECO:0000256" key="3">
    <source>
        <dbReference type="ARBA" id="ARBA00022603"/>
    </source>
</evidence>
<dbReference type="PANTHER" id="PTHR11265:SF0">
    <property type="entry name" value="12S RRNA N4-METHYLCYTIDINE METHYLTRANSFERASE"/>
    <property type="match status" value="1"/>
</dbReference>
<keyword evidence="5 6" id="KW-0949">S-adenosyl-L-methionine</keyword>
<feature type="binding site" evidence="6">
    <location>
        <position position="78"/>
    </location>
    <ligand>
        <name>S-adenosyl-L-methionine</name>
        <dbReference type="ChEBI" id="CHEBI:59789"/>
    </ligand>
</feature>
<dbReference type="EMBL" id="JANKHG010000016">
    <property type="protein sequence ID" value="MCR2746079.1"/>
    <property type="molecule type" value="Genomic_DNA"/>
</dbReference>
<dbReference type="PANTHER" id="PTHR11265">
    <property type="entry name" value="S-ADENOSYL-METHYLTRANSFERASE MRAW"/>
    <property type="match status" value="1"/>
</dbReference>
<accession>A0ABT1XGQ5</accession>
<sequence length="323" mass="35623">MSIDEHIPVLLQPTVEALLHKPDGIYLDCTFGRGGHSRALLASLSAQGRLIALDRDPQAVQAMNSIHDTRFQGVRSAFADLDEALDSVGVDQVDGVLMDIGVSSPQIDQADRGFSFRRDGPLDMRMDPQTGESAADFLARADAREIKEVIKNYGEERFAVQIATAIVARRAERAITTTLDLAQIVAGAVRTREPGQDPATRTFQALRIHVNQELAQLEQGLNVAFKRLKVGGRLAVISFHSLEDRITKQFVERLANPKSQQDARLRKLPLPEPTPLMKKLERIKPTKEECELNPRSRSSVLRVAEKLAELPSELNGKGAAWGV</sequence>
<keyword evidence="3 6" id="KW-0489">Methyltransferase</keyword>
<proteinExistence type="inferred from homology"/>
<evidence type="ECO:0000313" key="8">
    <source>
        <dbReference type="Proteomes" id="UP001165267"/>
    </source>
</evidence>
<dbReference type="Proteomes" id="UP001165267">
    <property type="component" value="Unassembled WGS sequence"/>
</dbReference>
<comment type="function">
    <text evidence="6">Specifically methylates the N4 position of cytidine in position 1402 (C1402) of 16S rRNA.</text>
</comment>
<dbReference type="NCBIfam" id="TIGR00006">
    <property type="entry name" value="16S rRNA (cytosine(1402)-N(4))-methyltransferase RsmH"/>
    <property type="match status" value="1"/>
</dbReference>
<dbReference type="InterPro" id="IPR029063">
    <property type="entry name" value="SAM-dependent_MTases_sf"/>
</dbReference>
<evidence type="ECO:0000256" key="2">
    <source>
        <dbReference type="ARBA" id="ARBA00022552"/>
    </source>
</evidence>
<dbReference type="EC" id="2.1.1.199" evidence="6"/>
<dbReference type="SUPFAM" id="SSF53335">
    <property type="entry name" value="S-adenosyl-L-methionine-dependent methyltransferases"/>
    <property type="match status" value="1"/>
</dbReference>
<protein>
    <recommendedName>
        <fullName evidence="6">Ribosomal RNA small subunit methyltransferase H</fullName>
        <ecNumber evidence="6">2.1.1.199</ecNumber>
    </recommendedName>
    <alternativeName>
        <fullName evidence="6">16S rRNA m(4)C1402 methyltransferase</fullName>
    </alternativeName>
    <alternativeName>
        <fullName evidence="6">rRNA (cytosine-N(4)-)-methyltransferase RsmH</fullName>
    </alternativeName>
</protein>
<dbReference type="InterPro" id="IPR002903">
    <property type="entry name" value="RsmH"/>
</dbReference>
<organism evidence="7 8">
    <name type="scientific">Limnobacter parvus</name>
    <dbReference type="NCBI Taxonomy" id="2939690"/>
    <lineage>
        <taxon>Bacteria</taxon>
        <taxon>Pseudomonadati</taxon>
        <taxon>Pseudomonadota</taxon>
        <taxon>Betaproteobacteria</taxon>
        <taxon>Burkholderiales</taxon>
        <taxon>Burkholderiaceae</taxon>
        <taxon>Limnobacter</taxon>
    </lineage>
</organism>
<evidence type="ECO:0000256" key="1">
    <source>
        <dbReference type="ARBA" id="ARBA00010396"/>
    </source>
</evidence>
<dbReference type="Pfam" id="PF01795">
    <property type="entry name" value="Methyltransf_5"/>
    <property type="match status" value="1"/>
</dbReference>
<dbReference type="RefSeq" id="WP_257511327.1">
    <property type="nucleotide sequence ID" value="NZ_JANKHG010000016.1"/>
</dbReference>
<comment type="caution">
    <text evidence="7">The sequence shown here is derived from an EMBL/GenBank/DDBJ whole genome shotgun (WGS) entry which is preliminary data.</text>
</comment>
<dbReference type="GO" id="GO:0008168">
    <property type="term" value="F:methyltransferase activity"/>
    <property type="evidence" value="ECO:0007669"/>
    <property type="project" value="UniProtKB-KW"/>
</dbReference>
<keyword evidence="2 6" id="KW-0698">rRNA processing</keyword>
<feature type="binding site" evidence="6">
    <location>
        <begin position="34"/>
        <end position="36"/>
    </location>
    <ligand>
        <name>S-adenosyl-L-methionine</name>
        <dbReference type="ChEBI" id="CHEBI:59789"/>
    </ligand>
</feature>
<name>A0ABT1XGQ5_9BURK</name>
<dbReference type="HAMAP" id="MF_01007">
    <property type="entry name" value="16SrRNA_methyltr_H"/>
    <property type="match status" value="1"/>
</dbReference>
<dbReference type="Gene3D" id="3.40.50.150">
    <property type="entry name" value="Vaccinia Virus protein VP39"/>
    <property type="match status" value="1"/>
</dbReference>
<dbReference type="PIRSF" id="PIRSF004486">
    <property type="entry name" value="MraW"/>
    <property type="match status" value="1"/>
</dbReference>
<dbReference type="GO" id="GO:0032259">
    <property type="term" value="P:methylation"/>
    <property type="evidence" value="ECO:0007669"/>
    <property type="project" value="UniProtKB-KW"/>
</dbReference>
<feature type="binding site" evidence="6">
    <location>
        <position position="54"/>
    </location>
    <ligand>
        <name>S-adenosyl-L-methionine</name>
        <dbReference type="ChEBI" id="CHEBI:59789"/>
    </ligand>
</feature>
<keyword evidence="8" id="KW-1185">Reference proteome</keyword>
<comment type="similarity">
    <text evidence="1 6">Belongs to the methyltransferase superfamily. RsmH family.</text>
</comment>
<dbReference type="InterPro" id="IPR023397">
    <property type="entry name" value="SAM-dep_MeTrfase_MraW_recog"/>
</dbReference>
<comment type="catalytic activity">
    <reaction evidence="6">
        <text>cytidine(1402) in 16S rRNA + S-adenosyl-L-methionine = N(4)-methylcytidine(1402) in 16S rRNA + S-adenosyl-L-homocysteine + H(+)</text>
        <dbReference type="Rhea" id="RHEA:42928"/>
        <dbReference type="Rhea" id="RHEA-COMP:10286"/>
        <dbReference type="Rhea" id="RHEA-COMP:10287"/>
        <dbReference type="ChEBI" id="CHEBI:15378"/>
        <dbReference type="ChEBI" id="CHEBI:57856"/>
        <dbReference type="ChEBI" id="CHEBI:59789"/>
        <dbReference type="ChEBI" id="CHEBI:74506"/>
        <dbReference type="ChEBI" id="CHEBI:82748"/>
        <dbReference type="EC" id="2.1.1.199"/>
    </reaction>
</comment>